<evidence type="ECO:0000313" key="2">
    <source>
        <dbReference type="Proteomes" id="UP000287033"/>
    </source>
</evidence>
<gene>
    <name evidence="1" type="ORF">chiPu_0033545</name>
</gene>
<feature type="non-terminal residue" evidence="1">
    <location>
        <position position="1"/>
    </location>
</feature>
<organism evidence="1 2">
    <name type="scientific">Chiloscyllium punctatum</name>
    <name type="common">Brownbanded bambooshark</name>
    <name type="synonym">Hemiscyllium punctatum</name>
    <dbReference type="NCBI Taxonomy" id="137246"/>
    <lineage>
        <taxon>Eukaryota</taxon>
        <taxon>Metazoa</taxon>
        <taxon>Chordata</taxon>
        <taxon>Craniata</taxon>
        <taxon>Vertebrata</taxon>
        <taxon>Chondrichthyes</taxon>
        <taxon>Elasmobranchii</taxon>
        <taxon>Galeomorphii</taxon>
        <taxon>Galeoidea</taxon>
        <taxon>Orectolobiformes</taxon>
        <taxon>Hemiscylliidae</taxon>
        <taxon>Chiloscyllium</taxon>
    </lineage>
</organism>
<accession>A0A401U2X4</accession>
<dbReference type="EMBL" id="BEZZ01265589">
    <property type="protein sequence ID" value="GCC49235.1"/>
    <property type="molecule type" value="Genomic_DNA"/>
</dbReference>
<comment type="caution">
    <text evidence="1">The sequence shown here is derived from an EMBL/GenBank/DDBJ whole genome shotgun (WGS) entry which is preliminary data.</text>
</comment>
<protein>
    <submittedName>
        <fullName evidence="1">Uncharacterized protein</fullName>
    </submittedName>
</protein>
<reference evidence="1 2" key="1">
    <citation type="journal article" date="2018" name="Nat. Ecol. Evol.">
        <title>Shark genomes provide insights into elasmobranch evolution and the origin of vertebrates.</title>
        <authorList>
            <person name="Hara Y"/>
            <person name="Yamaguchi K"/>
            <person name="Onimaru K"/>
            <person name="Kadota M"/>
            <person name="Koyanagi M"/>
            <person name="Keeley SD"/>
            <person name="Tatsumi K"/>
            <person name="Tanaka K"/>
            <person name="Motone F"/>
            <person name="Kageyama Y"/>
            <person name="Nozu R"/>
            <person name="Adachi N"/>
            <person name="Nishimura O"/>
            <person name="Nakagawa R"/>
            <person name="Tanegashima C"/>
            <person name="Kiyatake I"/>
            <person name="Matsumoto R"/>
            <person name="Murakumo K"/>
            <person name="Nishida K"/>
            <person name="Terakita A"/>
            <person name="Kuratani S"/>
            <person name="Sato K"/>
            <person name="Hyodo S Kuraku.S."/>
        </authorList>
    </citation>
    <scope>NUCLEOTIDE SEQUENCE [LARGE SCALE GENOMIC DNA]</scope>
</reference>
<proteinExistence type="predicted"/>
<name>A0A401U2X4_CHIPU</name>
<dbReference type="Proteomes" id="UP000287033">
    <property type="component" value="Unassembled WGS sequence"/>
</dbReference>
<sequence length="41" mass="4668">VRLPLRNLVNGLREVVSQLRGEFGWLCESRPQDPPIGQIPQ</sequence>
<keyword evidence="2" id="KW-1185">Reference proteome</keyword>
<evidence type="ECO:0000313" key="1">
    <source>
        <dbReference type="EMBL" id="GCC49235.1"/>
    </source>
</evidence>
<dbReference type="AlphaFoldDB" id="A0A401U2X4"/>